<keyword evidence="2" id="KW-0863">Zinc-finger</keyword>
<reference evidence="5" key="1">
    <citation type="journal article" date="2012" name="Nature">
        <title>The oyster genome reveals stress adaptation and complexity of shell formation.</title>
        <authorList>
            <person name="Zhang G."/>
            <person name="Fang X."/>
            <person name="Guo X."/>
            <person name="Li L."/>
            <person name="Luo R."/>
            <person name="Xu F."/>
            <person name="Yang P."/>
            <person name="Zhang L."/>
            <person name="Wang X."/>
            <person name="Qi H."/>
            <person name="Xiong Z."/>
            <person name="Que H."/>
            <person name="Xie Y."/>
            <person name="Holland P.W."/>
            <person name="Paps J."/>
            <person name="Zhu Y."/>
            <person name="Wu F."/>
            <person name="Chen Y."/>
            <person name="Wang J."/>
            <person name="Peng C."/>
            <person name="Meng J."/>
            <person name="Yang L."/>
            <person name="Liu J."/>
            <person name="Wen B."/>
            <person name="Zhang N."/>
            <person name="Huang Z."/>
            <person name="Zhu Q."/>
            <person name="Feng Y."/>
            <person name="Mount A."/>
            <person name="Hedgecock D."/>
            <person name="Xu Z."/>
            <person name="Liu Y."/>
            <person name="Domazet-Loso T."/>
            <person name="Du Y."/>
            <person name="Sun X."/>
            <person name="Zhang S."/>
            <person name="Liu B."/>
            <person name="Cheng P."/>
            <person name="Jiang X."/>
            <person name="Li J."/>
            <person name="Fan D."/>
            <person name="Wang W."/>
            <person name="Fu W."/>
            <person name="Wang T."/>
            <person name="Wang B."/>
            <person name="Zhang J."/>
            <person name="Peng Z."/>
            <person name="Li Y."/>
            <person name="Li N."/>
            <person name="Wang J."/>
            <person name="Chen M."/>
            <person name="He Y."/>
            <person name="Tan F."/>
            <person name="Song X."/>
            <person name="Zheng Q."/>
            <person name="Huang R."/>
            <person name="Yang H."/>
            <person name="Du X."/>
            <person name="Chen L."/>
            <person name="Yang M."/>
            <person name="Gaffney P.M."/>
            <person name="Wang S."/>
            <person name="Luo L."/>
            <person name="She Z."/>
            <person name="Ming Y."/>
            <person name="Huang W."/>
            <person name="Zhang S."/>
            <person name="Huang B."/>
            <person name="Zhang Y."/>
            <person name="Qu T."/>
            <person name="Ni P."/>
            <person name="Miao G."/>
            <person name="Wang J."/>
            <person name="Wang Q."/>
            <person name="Steinberg C.E."/>
            <person name="Wang H."/>
            <person name="Li N."/>
            <person name="Qian L."/>
            <person name="Zhang G."/>
            <person name="Li Y."/>
            <person name="Yang H."/>
            <person name="Liu X."/>
            <person name="Wang J."/>
            <person name="Yin Y."/>
            <person name="Wang J."/>
        </authorList>
    </citation>
    <scope>NUCLEOTIDE SEQUENCE [LARGE SCALE GENOMIC DNA]</scope>
    <source>
        <strain evidence="5">05x7-T-G4-1.051#20</strain>
    </source>
</reference>
<proteinExistence type="predicted"/>
<evidence type="ECO:0000313" key="5">
    <source>
        <dbReference type="EMBL" id="EKC30329.1"/>
    </source>
</evidence>
<dbReference type="GO" id="GO:0003677">
    <property type="term" value="F:DNA binding"/>
    <property type="evidence" value="ECO:0007669"/>
    <property type="project" value="UniProtKB-UniRule"/>
</dbReference>
<name>K1QGR5_MAGGI</name>
<keyword evidence="3" id="KW-0862">Zinc</keyword>
<evidence type="ECO:0000256" key="4">
    <source>
        <dbReference type="ARBA" id="ARBA00023125"/>
    </source>
</evidence>
<dbReference type="Pfam" id="PF05485">
    <property type="entry name" value="THAP"/>
    <property type="match status" value="1"/>
</dbReference>
<evidence type="ECO:0000256" key="3">
    <source>
        <dbReference type="ARBA" id="ARBA00022833"/>
    </source>
</evidence>
<accession>K1QGR5</accession>
<dbReference type="EMBL" id="JH817780">
    <property type="protein sequence ID" value="EKC30329.1"/>
    <property type="molecule type" value="Genomic_DNA"/>
</dbReference>
<dbReference type="HOGENOM" id="CLU_2017401_0_0_1"/>
<keyword evidence="1" id="KW-0479">Metal-binding</keyword>
<dbReference type="SUPFAM" id="SSF57716">
    <property type="entry name" value="Glucocorticoid receptor-like (DNA-binding domain)"/>
    <property type="match status" value="1"/>
</dbReference>
<sequence>MVKTSAWGRFNSDTRRPERIQGVHFIPFPKPKTQKDRCLRWIKACGRPHYQLNESRINRHTFVCTKHFVDPSGPTEEYPDPIPSDGSNIRKSRRHWRERSGLVLFFFKENTITQWVIFVFLLL</sequence>
<dbReference type="PROSITE" id="PS50950">
    <property type="entry name" value="ZF_THAP"/>
    <property type="match status" value="1"/>
</dbReference>
<evidence type="ECO:0000256" key="2">
    <source>
        <dbReference type="ARBA" id="ARBA00022771"/>
    </source>
</evidence>
<dbReference type="InterPro" id="IPR006612">
    <property type="entry name" value="THAP_Znf"/>
</dbReference>
<protein>
    <submittedName>
        <fullName evidence="5">Uncharacterized protein</fullName>
    </submittedName>
</protein>
<evidence type="ECO:0000256" key="1">
    <source>
        <dbReference type="ARBA" id="ARBA00022723"/>
    </source>
</evidence>
<dbReference type="InParanoid" id="K1QGR5"/>
<dbReference type="AlphaFoldDB" id="K1QGR5"/>
<keyword evidence="4" id="KW-0238">DNA-binding</keyword>
<organism evidence="5">
    <name type="scientific">Magallana gigas</name>
    <name type="common">Pacific oyster</name>
    <name type="synonym">Crassostrea gigas</name>
    <dbReference type="NCBI Taxonomy" id="29159"/>
    <lineage>
        <taxon>Eukaryota</taxon>
        <taxon>Metazoa</taxon>
        <taxon>Spiralia</taxon>
        <taxon>Lophotrochozoa</taxon>
        <taxon>Mollusca</taxon>
        <taxon>Bivalvia</taxon>
        <taxon>Autobranchia</taxon>
        <taxon>Pteriomorphia</taxon>
        <taxon>Ostreida</taxon>
        <taxon>Ostreoidea</taxon>
        <taxon>Ostreidae</taxon>
        <taxon>Magallana</taxon>
    </lineage>
</organism>
<dbReference type="GO" id="GO:0008270">
    <property type="term" value="F:zinc ion binding"/>
    <property type="evidence" value="ECO:0007669"/>
    <property type="project" value="UniProtKB-KW"/>
</dbReference>
<gene>
    <name evidence="5" type="ORF">CGI_10006451</name>
</gene>